<evidence type="ECO:0000313" key="2">
    <source>
        <dbReference type="EMBL" id="QHT74658.1"/>
    </source>
</evidence>
<name>A0A6C0H286_9ZZZZ</name>
<proteinExistence type="predicted"/>
<organism evidence="2">
    <name type="scientific">viral metagenome</name>
    <dbReference type="NCBI Taxonomy" id="1070528"/>
    <lineage>
        <taxon>unclassified sequences</taxon>
        <taxon>metagenomes</taxon>
        <taxon>organismal metagenomes</taxon>
    </lineage>
</organism>
<protein>
    <submittedName>
        <fullName evidence="2">Uncharacterized protein</fullName>
    </submittedName>
</protein>
<dbReference type="AlphaFoldDB" id="A0A6C0H286"/>
<reference evidence="2" key="1">
    <citation type="journal article" date="2020" name="Nature">
        <title>Giant virus diversity and host interactions through global metagenomics.</title>
        <authorList>
            <person name="Schulz F."/>
            <person name="Roux S."/>
            <person name="Paez-Espino D."/>
            <person name="Jungbluth S."/>
            <person name="Walsh D.A."/>
            <person name="Denef V.J."/>
            <person name="McMahon K.D."/>
            <person name="Konstantinidis K.T."/>
            <person name="Eloe-Fadrosh E.A."/>
            <person name="Kyrpides N.C."/>
            <person name="Woyke T."/>
        </authorList>
    </citation>
    <scope>NUCLEOTIDE SEQUENCE</scope>
    <source>
        <strain evidence="2">GVMAG-M-3300023179-59</strain>
    </source>
</reference>
<feature type="compositionally biased region" description="Basic residues" evidence="1">
    <location>
        <begin position="43"/>
        <end position="78"/>
    </location>
</feature>
<feature type="region of interest" description="Disordered" evidence="1">
    <location>
        <begin position="20"/>
        <end position="78"/>
    </location>
</feature>
<accession>A0A6C0H286</accession>
<dbReference type="EMBL" id="MN739854">
    <property type="protein sequence ID" value="QHT74658.1"/>
    <property type="molecule type" value="Genomic_DNA"/>
</dbReference>
<sequence>MSSTLSFSELSSANNVLAKVTPTATNAGSVQTGMMSKSVGGSRKSRRSSKKQQRKTGGRRRSNKNHSKKNRKSRANRK</sequence>
<feature type="compositionally biased region" description="Polar residues" evidence="1">
    <location>
        <begin position="22"/>
        <end position="35"/>
    </location>
</feature>
<evidence type="ECO:0000256" key="1">
    <source>
        <dbReference type="SAM" id="MobiDB-lite"/>
    </source>
</evidence>